<dbReference type="Gene3D" id="2.60.40.10">
    <property type="entry name" value="Immunoglobulins"/>
    <property type="match status" value="1"/>
</dbReference>
<reference evidence="2 3" key="1">
    <citation type="submission" date="2016-09" db="EMBL/GenBank/DDBJ databases">
        <title>Genome-resolved meta-omics ties microbial dynamics to process performance in biotechnology for thiocyanate degradation.</title>
        <authorList>
            <person name="Kantor R.S."/>
            <person name="Huddy R.J."/>
            <person name="Iyer R."/>
            <person name="Thomas B.C."/>
            <person name="Brown C.T."/>
            <person name="Anantharaman K."/>
            <person name="Tringe S."/>
            <person name="Hettich R.L."/>
            <person name="Harrison S.T."/>
            <person name="Banfield J.F."/>
        </authorList>
    </citation>
    <scope>NUCLEOTIDE SEQUENCE [LARGE SCALE GENOMIC DNA]</scope>
    <source>
        <strain evidence="2">59-99</strain>
    </source>
</reference>
<evidence type="ECO:0000313" key="2">
    <source>
        <dbReference type="EMBL" id="OJX56816.1"/>
    </source>
</evidence>
<dbReference type="STRING" id="1895771.BGO89_09820"/>
<dbReference type="InterPro" id="IPR013783">
    <property type="entry name" value="Ig-like_fold"/>
</dbReference>
<evidence type="ECO:0000313" key="3">
    <source>
        <dbReference type="Proteomes" id="UP000184233"/>
    </source>
</evidence>
<dbReference type="Proteomes" id="UP000184233">
    <property type="component" value="Unassembled WGS sequence"/>
</dbReference>
<organism evidence="2 3">
    <name type="scientific">Candidatus Kapaibacterium thiocyanatum</name>
    <dbReference type="NCBI Taxonomy" id="1895771"/>
    <lineage>
        <taxon>Bacteria</taxon>
        <taxon>Pseudomonadati</taxon>
        <taxon>Candidatus Kapaibacteriota</taxon>
        <taxon>Candidatus Kapaibacteriia</taxon>
        <taxon>Candidatus Kapaibacteriales</taxon>
        <taxon>Candidatus Kapaibacteriaceae</taxon>
        <taxon>Candidatus Kapaibacterium</taxon>
    </lineage>
</organism>
<evidence type="ECO:0000259" key="1">
    <source>
        <dbReference type="Pfam" id="PF17116"/>
    </source>
</evidence>
<proteinExistence type="predicted"/>
<feature type="domain" description="Type 9 secretion system plug protein N-terminal" evidence="1">
    <location>
        <begin position="45"/>
        <end position="144"/>
    </location>
</feature>
<protein>
    <recommendedName>
        <fullName evidence="1">Type 9 secretion system plug protein N-terminal domain-containing protein</fullName>
    </recommendedName>
</protein>
<name>A0A1M3KWK7_9BACT</name>
<comment type="caution">
    <text evidence="2">The sequence shown here is derived from an EMBL/GenBank/DDBJ whole genome shotgun (WGS) entry which is preliminary data.</text>
</comment>
<dbReference type="InterPro" id="IPR031345">
    <property type="entry name" value="T9SS_Plug_N"/>
</dbReference>
<dbReference type="AlphaFoldDB" id="A0A1M3KWK7"/>
<dbReference type="EMBL" id="MKVH01000024">
    <property type="protein sequence ID" value="OJX56816.1"/>
    <property type="molecule type" value="Genomic_DNA"/>
</dbReference>
<sequence length="415" mass="47686">MAAQADDDATAVIRFIRAYGSKDERMPPVVLMDSPTTSQQIIGAQFATVEFDVQAATIPNLYARLVHCTADWEDDPNGFVNDVMNRTSLFDWKVAPQRSSYFNYRGALQIPNDQIQIRFSGNYKVRIYDISTDKLLAETRIFVVQPMAEMQFNFMTDFYEPRFKVSSIALTLEAVVRTQSASLISNLLNTVVLYRNARWYEPFIISERLQTITNPPQSSTYVGGLFAGGKVFRIERIPAENEYRILDLSNMALFPNTGQPVRLPLSDLRRNGSFLQRTDDGVMTTSMISSYNDEYVPIEFILDPLPYPSELDVFVVGSFNNWRPDRTWQMYYDEETRLYRLRQWVRRGIHNYMYASGTYNIDNGEFKDFTFEEFEGNTASAGHGFVAFAYYRMQDYGGYDGIIAVGNTNIYQSGR</sequence>
<gene>
    <name evidence="2" type="ORF">BGO89_09820</name>
</gene>
<dbReference type="Pfam" id="PF17116">
    <property type="entry name" value="T9SS_plug_1st"/>
    <property type="match status" value="1"/>
</dbReference>
<accession>A0A1M3KWK7</accession>